<reference evidence="2" key="1">
    <citation type="submission" date="2018-05" db="EMBL/GenBank/DDBJ databases">
        <title>Zavarzinia sp. HR-AS.</title>
        <authorList>
            <person name="Lee Y."/>
            <person name="Jeon C.O."/>
        </authorList>
    </citation>
    <scope>NUCLEOTIDE SEQUENCE [LARGE SCALE GENOMIC DNA]</scope>
    <source>
        <strain evidence="2">DSM 1231</strain>
    </source>
</reference>
<evidence type="ECO:0000313" key="2">
    <source>
        <dbReference type="Proteomes" id="UP000246077"/>
    </source>
</evidence>
<organism evidence="1 2">
    <name type="scientific">Zavarzinia compransoris</name>
    <dbReference type="NCBI Taxonomy" id="1264899"/>
    <lineage>
        <taxon>Bacteria</taxon>
        <taxon>Pseudomonadati</taxon>
        <taxon>Pseudomonadota</taxon>
        <taxon>Alphaproteobacteria</taxon>
        <taxon>Rhodospirillales</taxon>
        <taxon>Zavarziniaceae</taxon>
        <taxon>Zavarzinia</taxon>
    </lineage>
</organism>
<dbReference type="AlphaFoldDB" id="A0A317EDK2"/>
<dbReference type="Proteomes" id="UP000246077">
    <property type="component" value="Unassembled WGS sequence"/>
</dbReference>
<gene>
    <name evidence="1" type="ORF">DKG75_01625</name>
</gene>
<sequence>MLAGPALGTERLHLPEPLRAAIAAVCPDCATRGVIACGDADVRPGKAYLERARLGTPPRAYLMRWPLGDRDIRQLSETLPQAAAEAAIAKAFADAPLIALDAGGGARALPPPAASVAIPPGLHACLADPAKPWGCCAGDCRTGECCEKSLGSHRISLRWLDPDTNETLRFRWSRSGSTMLTRKTADGGETQYFCLVWGPLRLD</sequence>
<proteinExistence type="predicted"/>
<protein>
    <submittedName>
        <fullName evidence="1">Uncharacterized protein</fullName>
    </submittedName>
</protein>
<dbReference type="EMBL" id="QGLF01000001">
    <property type="protein sequence ID" value="PWR23295.1"/>
    <property type="molecule type" value="Genomic_DNA"/>
</dbReference>
<name>A0A317EDK2_9PROT</name>
<evidence type="ECO:0000313" key="1">
    <source>
        <dbReference type="EMBL" id="PWR23295.1"/>
    </source>
</evidence>
<comment type="caution">
    <text evidence="1">The sequence shown here is derived from an EMBL/GenBank/DDBJ whole genome shotgun (WGS) entry which is preliminary data.</text>
</comment>
<keyword evidence="2" id="KW-1185">Reference proteome</keyword>
<accession>A0A317EDK2</accession>